<protein>
    <submittedName>
        <fullName evidence="7">Uncharacterized protein</fullName>
    </submittedName>
</protein>
<dbReference type="GO" id="GO:0032040">
    <property type="term" value="C:small-subunit processome"/>
    <property type="evidence" value="ECO:0007669"/>
    <property type="project" value="TreeGrafter"/>
</dbReference>
<comment type="subcellular location">
    <subcellularLocation>
        <location evidence="1">Nucleus</location>
    </subcellularLocation>
</comment>
<dbReference type="Pfam" id="PF00400">
    <property type="entry name" value="WD40"/>
    <property type="match status" value="6"/>
</dbReference>
<comment type="caution">
    <text evidence="7">The sequence shown here is derived from an EMBL/GenBank/DDBJ whole genome shotgun (WGS) entry which is preliminary data.</text>
</comment>
<dbReference type="PANTHER" id="PTHR19865">
    <property type="entry name" value="U3 SMALL NUCLEOLAR RNA INTERACTING PROTEIN 2"/>
    <property type="match status" value="1"/>
</dbReference>
<dbReference type="AlphaFoldDB" id="A0A2S5B1D5"/>
<dbReference type="InterPro" id="IPR039241">
    <property type="entry name" value="Rrp9-like"/>
</dbReference>
<evidence type="ECO:0000256" key="2">
    <source>
        <dbReference type="ARBA" id="ARBA00022574"/>
    </source>
</evidence>
<dbReference type="Proteomes" id="UP000237144">
    <property type="component" value="Unassembled WGS sequence"/>
</dbReference>
<accession>A0A2S5B1D5</accession>
<feature type="repeat" description="WD" evidence="5">
    <location>
        <begin position="362"/>
        <end position="403"/>
    </location>
</feature>
<feature type="region of interest" description="Disordered" evidence="6">
    <location>
        <begin position="250"/>
        <end position="275"/>
    </location>
</feature>
<evidence type="ECO:0000256" key="6">
    <source>
        <dbReference type="SAM" id="MobiDB-lite"/>
    </source>
</evidence>
<dbReference type="PROSITE" id="PS50294">
    <property type="entry name" value="WD_REPEATS_REGION"/>
    <property type="match status" value="2"/>
</dbReference>
<dbReference type="SMART" id="SM00320">
    <property type="entry name" value="WD40"/>
    <property type="match status" value="6"/>
</dbReference>
<keyword evidence="2 5" id="KW-0853">WD repeat</keyword>
<sequence length="629" mass="68337">MSDAFFSKPRPFSKRKREDAPGSAPRQTRNGTSARGQTMSRGGKDRQNGRKGGSGAGRPQNKGKRRAEAEDEDLDEGDADHFDSDEVGSDEAEGVDEESEEEDELETPAQKRLRLSQMYLKSLEKDKEAEDFGFDAADLDRDIIAERLQQDVLEHTGKLHLNVASTLQLPIPSTSIFRTPAKGHRGCVTAAVASHDGHWLYTSSKDGAIMKYDLAAVSAHDPSASTSSTPGSESPLPRISRSAYFRKAVSDSQKRDAEKHQRFDTPQDKGKGKELAEGHTDEILDLAISHDGKTLASAGRDKVIGCWNVEGEGGKWSRGLGGHKDAVGSIAFRLGTNELYSSSFDRTVKVFDLSTLSYIETLFGHQDSILSIDALRGELAVTAGGRDKTVRFWKVMEESQLVFRGGGASRMRNVLDGAMEDEGVEDEERKRRRTQAEQRGPVKFVEGSIDCVAMVDDSTLLSGGDSGTICLWTVTKKKPIFRLDVAHGINEHDSESEGIIGTPRWITALSCLPYGDVFASGSWDGQIRLWKIDERLRSFSPLTTIDAPGCINSIQLIAPSLRPTRESQLSAVTVQGGKAGKDAAGSTATAPPAKNLVVVAATSKEPRLGRFMRFKDAKDGALVAVIPMA</sequence>
<dbReference type="PROSITE" id="PS50082">
    <property type="entry name" value="WD_REPEATS_2"/>
    <property type="match status" value="4"/>
</dbReference>
<dbReference type="OrthoDB" id="189968at2759"/>
<evidence type="ECO:0000313" key="7">
    <source>
        <dbReference type="EMBL" id="POY70471.1"/>
    </source>
</evidence>
<dbReference type="SUPFAM" id="SSF50978">
    <property type="entry name" value="WD40 repeat-like"/>
    <property type="match status" value="1"/>
</dbReference>
<dbReference type="PANTHER" id="PTHR19865:SF0">
    <property type="entry name" value="U3 SMALL NUCLEOLAR RNA-INTERACTING PROTEIN 2"/>
    <property type="match status" value="1"/>
</dbReference>
<dbReference type="FunFam" id="2.130.10.10:FF:000899">
    <property type="entry name" value="Chromosome 15, whole genome shotgun sequence"/>
    <property type="match status" value="1"/>
</dbReference>
<evidence type="ECO:0000313" key="8">
    <source>
        <dbReference type="Proteomes" id="UP000237144"/>
    </source>
</evidence>
<feature type="compositionally biased region" description="Acidic residues" evidence="6">
    <location>
        <begin position="85"/>
        <end position="106"/>
    </location>
</feature>
<feature type="compositionally biased region" description="Polar residues" evidence="6">
    <location>
        <begin position="25"/>
        <end position="40"/>
    </location>
</feature>
<dbReference type="InterPro" id="IPR015943">
    <property type="entry name" value="WD40/YVTN_repeat-like_dom_sf"/>
</dbReference>
<feature type="repeat" description="WD" evidence="5">
    <location>
        <begin position="276"/>
        <end position="310"/>
    </location>
</feature>
<dbReference type="InterPro" id="IPR001680">
    <property type="entry name" value="WD40_rpt"/>
</dbReference>
<dbReference type="EMBL" id="PJQD01000116">
    <property type="protein sequence ID" value="POY70471.1"/>
    <property type="molecule type" value="Genomic_DNA"/>
</dbReference>
<dbReference type="STRING" id="741276.A0A2S5B1D5"/>
<gene>
    <name evidence="7" type="ORF">BMF94_6539</name>
</gene>
<name>A0A2S5B1D5_9BASI</name>
<evidence type="ECO:0000256" key="4">
    <source>
        <dbReference type="ARBA" id="ARBA00023242"/>
    </source>
</evidence>
<organism evidence="7 8">
    <name type="scientific">Rhodotorula taiwanensis</name>
    <dbReference type="NCBI Taxonomy" id="741276"/>
    <lineage>
        <taxon>Eukaryota</taxon>
        <taxon>Fungi</taxon>
        <taxon>Dikarya</taxon>
        <taxon>Basidiomycota</taxon>
        <taxon>Pucciniomycotina</taxon>
        <taxon>Microbotryomycetes</taxon>
        <taxon>Sporidiobolales</taxon>
        <taxon>Sporidiobolaceae</taxon>
        <taxon>Rhodotorula</taxon>
    </lineage>
</organism>
<proteinExistence type="predicted"/>
<feature type="repeat" description="WD" evidence="5">
    <location>
        <begin position="499"/>
        <end position="540"/>
    </location>
</feature>
<keyword evidence="8" id="KW-1185">Reference proteome</keyword>
<feature type="region of interest" description="Disordered" evidence="6">
    <location>
        <begin position="418"/>
        <end position="438"/>
    </location>
</feature>
<dbReference type="Gene3D" id="2.130.10.10">
    <property type="entry name" value="YVTN repeat-like/Quinoprotein amine dehydrogenase"/>
    <property type="match status" value="1"/>
</dbReference>
<keyword evidence="4" id="KW-0539">Nucleus</keyword>
<keyword evidence="3" id="KW-0677">Repeat</keyword>
<feature type="repeat" description="WD" evidence="5">
    <location>
        <begin position="320"/>
        <end position="361"/>
    </location>
</feature>
<dbReference type="GO" id="GO:0034511">
    <property type="term" value="F:U3 snoRNA binding"/>
    <property type="evidence" value="ECO:0007669"/>
    <property type="project" value="InterPro"/>
</dbReference>
<feature type="region of interest" description="Disordered" evidence="6">
    <location>
        <begin position="1"/>
        <end position="111"/>
    </location>
</feature>
<evidence type="ECO:0000256" key="1">
    <source>
        <dbReference type="ARBA" id="ARBA00004123"/>
    </source>
</evidence>
<feature type="compositionally biased region" description="Acidic residues" evidence="6">
    <location>
        <begin position="69"/>
        <end position="78"/>
    </location>
</feature>
<evidence type="ECO:0000256" key="5">
    <source>
        <dbReference type="PROSITE-ProRule" id="PRU00221"/>
    </source>
</evidence>
<dbReference type="CDD" id="cd00200">
    <property type="entry name" value="WD40"/>
    <property type="match status" value="1"/>
</dbReference>
<dbReference type="InterPro" id="IPR036322">
    <property type="entry name" value="WD40_repeat_dom_sf"/>
</dbReference>
<evidence type="ECO:0000256" key="3">
    <source>
        <dbReference type="ARBA" id="ARBA00022737"/>
    </source>
</evidence>
<reference evidence="7 8" key="1">
    <citation type="journal article" date="2018" name="Front. Microbiol.">
        <title>Prospects for Fungal Bioremediation of Acidic Radioactive Waste Sites: Characterization and Genome Sequence of Rhodotorula taiwanensis MD1149.</title>
        <authorList>
            <person name="Tkavc R."/>
            <person name="Matrosova V.Y."/>
            <person name="Grichenko O.E."/>
            <person name="Gostincar C."/>
            <person name="Volpe R.P."/>
            <person name="Klimenkova P."/>
            <person name="Gaidamakova E.K."/>
            <person name="Zhou C.E."/>
            <person name="Stewart B.J."/>
            <person name="Lyman M.G."/>
            <person name="Malfatti S.A."/>
            <person name="Rubinfeld B."/>
            <person name="Courtot M."/>
            <person name="Singh J."/>
            <person name="Dalgard C.L."/>
            <person name="Hamilton T."/>
            <person name="Frey K.G."/>
            <person name="Gunde-Cimerman N."/>
            <person name="Dugan L."/>
            <person name="Daly M.J."/>
        </authorList>
    </citation>
    <scope>NUCLEOTIDE SEQUENCE [LARGE SCALE GENOMIC DNA]</scope>
    <source>
        <strain evidence="7 8">MD1149</strain>
    </source>
</reference>